<sequence>MYSTVGPLNNKNLSEALLPAAEYNALPHIHSCKLEPLKHHEAHAALLNLIAKNDLNHVFSIHLIHKHFDCPEGHVMVYEKVAGGKTPDFIVMTPREAAKTQGLRGLYFMANAEGKMIAYEYTTEPAKDLSAYEDVVADFATIANHYGVGHIFCLGAEGISSVENPQAEFEMAALSSTVVVDANSLPGINDLPYTVTDWKPAPEQQQKKTVGGTGELGGTIYPEVPGLLTLKCIESRSGKHCEHGIFGGPLVEQRQQATSIGGTGRAGDTIYPEVPGLLTLKCIESRSGKHCEHGIFGGPMVEKASPGGNGRVEGVPYVEERQSMPGMSHKIGASGVVVNPRVQVGGIPAGDDSVIHDVLYRAVAAIQAGNA</sequence>
<accession>A0A9P9WME9</accession>
<evidence type="ECO:0000313" key="2">
    <source>
        <dbReference type="Proteomes" id="UP000829685"/>
    </source>
</evidence>
<reference evidence="1" key="1">
    <citation type="submission" date="2021-03" db="EMBL/GenBank/DDBJ databases">
        <title>Revisited historic fungal species revealed as producer of novel bioactive compounds through whole genome sequencing and comparative genomics.</title>
        <authorList>
            <person name="Vignolle G.A."/>
            <person name="Hochenegger N."/>
            <person name="Mach R.L."/>
            <person name="Mach-Aigner A.R."/>
            <person name="Javad Rahimi M."/>
            <person name="Salim K.A."/>
            <person name="Chan C.M."/>
            <person name="Lim L.B.L."/>
            <person name="Cai F."/>
            <person name="Druzhinina I.S."/>
            <person name="U'Ren J.M."/>
            <person name="Derntl C."/>
        </authorList>
    </citation>
    <scope>NUCLEOTIDE SEQUENCE</scope>
    <source>
        <strain evidence="1">TUCIM 5799</strain>
    </source>
</reference>
<dbReference type="AlphaFoldDB" id="A0A9P9WME9"/>
<dbReference type="Proteomes" id="UP000829685">
    <property type="component" value="Unassembled WGS sequence"/>
</dbReference>
<organism evidence="1 2">
    <name type="scientific">Neoarthrinium moseri</name>
    <dbReference type="NCBI Taxonomy" id="1658444"/>
    <lineage>
        <taxon>Eukaryota</taxon>
        <taxon>Fungi</taxon>
        <taxon>Dikarya</taxon>
        <taxon>Ascomycota</taxon>
        <taxon>Pezizomycotina</taxon>
        <taxon>Sordariomycetes</taxon>
        <taxon>Xylariomycetidae</taxon>
        <taxon>Amphisphaeriales</taxon>
        <taxon>Apiosporaceae</taxon>
        <taxon>Neoarthrinium</taxon>
    </lineage>
</organism>
<keyword evidence="2" id="KW-1185">Reference proteome</keyword>
<proteinExistence type="predicted"/>
<dbReference type="EMBL" id="JAFIMR010000014">
    <property type="protein sequence ID" value="KAI1870189.1"/>
    <property type="molecule type" value="Genomic_DNA"/>
</dbReference>
<name>A0A9P9WME9_9PEZI</name>
<protein>
    <submittedName>
        <fullName evidence="1">Uncharacterized protein</fullName>
    </submittedName>
</protein>
<comment type="caution">
    <text evidence="1">The sequence shown here is derived from an EMBL/GenBank/DDBJ whole genome shotgun (WGS) entry which is preliminary data.</text>
</comment>
<evidence type="ECO:0000313" key="1">
    <source>
        <dbReference type="EMBL" id="KAI1870189.1"/>
    </source>
</evidence>
<gene>
    <name evidence="1" type="ORF">JX265_006359</name>
</gene>